<evidence type="ECO:0000256" key="1">
    <source>
        <dbReference type="SAM" id="MobiDB-lite"/>
    </source>
</evidence>
<keyword evidence="3" id="KW-1185">Reference proteome</keyword>
<proteinExistence type="predicted"/>
<gene>
    <name evidence="2" type="ORF">TRITD_6Av1G227110</name>
</gene>
<evidence type="ECO:0000313" key="3">
    <source>
        <dbReference type="Proteomes" id="UP000324705"/>
    </source>
</evidence>
<accession>A0A9R0YCW0</accession>
<dbReference type="PANTHER" id="PTHR33598:SF4">
    <property type="entry name" value="OS02G0833400 PROTEIN"/>
    <property type="match status" value="1"/>
</dbReference>
<feature type="region of interest" description="Disordered" evidence="1">
    <location>
        <begin position="1"/>
        <end position="21"/>
    </location>
</feature>
<dbReference type="Proteomes" id="UP000324705">
    <property type="component" value="Chromosome 6A"/>
</dbReference>
<feature type="compositionally biased region" description="Low complexity" evidence="1">
    <location>
        <begin position="1"/>
        <end position="18"/>
    </location>
</feature>
<protein>
    <submittedName>
        <fullName evidence="2">Uncharacterized protein</fullName>
    </submittedName>
</protein>
<dbReference type="Gramene" id="TRITD6Av1G227110.6">
    <property type="protein sequence ID" value="TRITD6Av1G227110.6"/>
    <property type="gene ID" value="TRITD6Av1G227110"/>
</dbReference>
<dbReference type="AlphaFoldDB" id="A0A9R0YCW0"/>
<sequence>MPPSLLLPASAAASSSSSGISMGRLSPRPLLVCFPARRSRLHADVGLRLAAAGPNGVNGAASPGPDSGSGSGGANHLPKNRRDILLEYVKGVQPEFMELFVKRAPTQVVDAMRHTVTNMIGTLPPQFFAVTVTTVAENLAQLMYSVLMTGYMFRNAQYRLELQQSLEQIALPEPKGEKVLFH</sequence>
<dbReference type="PANTHER" id="PTHR33598">
    <property type="entry name" value="OS02G0833400 PROTEIN"/>
    <property type="match status" value="1"/>
</dbReference>
<dbReference type="InterPro" id="IPR008479">
    <property type="entry name" value="DUF760"/>
</dbReference>
<evidence type="ECO:0000313" key="2">
    <source>
        <dbReference type="EMBL" id="VAI52303.1"/>
    </source>
</evidence>
<dbReference type="EMBL" id="LT934121">
    <property type="protein sequence ID" value="VAI52303.1"/>
    <property type="molecule type" value="Genomic_DNA"/>
</dbReference>
<feature type="region of interest" description="Disordered" evidence="1">
    <location>
        <begin position="56"/>
        <end position="76"/>
    </location>
</feature>
<organism evidence="2 3">
    <name type="scientific">Triticum turgidum subsp. durum</name>
    <name type="common">Durum wheat</name>
    <name type="synonym">Triticum durum</name>
    <dbReference type="NCBI Taxonomy" id="4567"/>
    <lineage>
        <taxon>Eukaryota</taxon>
        <taxon>Viridiplantae</taxon>
        <taxon>Streptophyta</taxon>
        <taxon>Embryophyta</taxon>
        <taxon>Tracheophyta</taxon>
        <taxon>Spermatophyta</taxon>
        <taxon>Magnoliopsida</taxon>
        <taxon>Liliopsida</taxon>
        <taxon>Poales</taxon>
        <taxon>Poaceae</taxon>
        <taxon>BOP clade</taxon>
        <taxon>Pooideae</taxon>
        <taxon>Triticodae</taxon>
        <taxon>Triticeae</taxon>
        <taxon>Triticinae</taxon>
        <taxon>Triticum</taxon>
    </lineage>
</organism>
<dbReference type="Pfam" id="PF05542">
    <property type="entry name" value="DUF760"/>
    <property type="match status" value="1"/>
</dbReference>
<name>A0A9R0YCW0_TRITD</name>
<feature type="compositionally biased region" description="Low complexity" evidence="1">
    <location>
        <begin position="56"/>
        <end position="66"/>
    </location>
</feature>
<reference evidence="2 3" key="1">
    <citation type="submission" date="2017-09" db="EMBL/GenBank/DDBJ databases">
        <authorList>
            <consortium name="International Durum Wheat Genome Sequencing Consortium (IDWGSC)"/>
            <person name="Milanesi L."/>
        </authorList>
    </citation>
    <scope>NUCLEOTIDE SEQUENCE [LARGE SCALE GENOMIC DNA]</scope>
    <source>
        <strain evidence="3">cv. Svevo</strain>
    </source>
</reference>